<keyword evidence="3" id="KW-0482">Metalloprotease</keyword>
<feature type="transmembrane region" description="Helical" evidence="1">
    <location>
        <begin position="208"/>
        <end position="230"/>
    </location>
</feature>
<keyword evidence="1" id="KW-1133">Transmembrane helix</keyword>
<feature type="transmembrane region" description="Helical" evidence="1">
    <location>
        <begin position="29"/>
        <end position="47"/>
    </location>
</feature>
<feature type="transmembrane region" description="Helical" evidence="1">
    <location>
        <begin position="144"/>
        <end position="160"/>
    </location>
</feature>
<feature type="transmembrane region" description="Helical" evidence="1">
    <location>
        <begin position="103"/>
        <end position="123"/>
    </location>
</feature>
<name>A0ABN0UHD9_9PSEU</name>
<evidence type="ECO:0000259" key="2">
    <source>
        <dbReference type="Pfam" id="PF02517"/>
    </source>
</evidence>
<keyword evidence="3" id="KW-0645">Protease</keyword>
<evidence type="ECO:0000313" key="3">
    <source>
        <dbReference type="EMBL" id="GAA0250091.1"/>
    </source>
</evidence>
<dbReference type="Pfam" id="PF02517">
    <property type="entry name" value="Rce1-like"/>
    <property type="match status" value="1"/>
</dbReference>
<feature type="transmembrane region" description="Helical" evidence="1">
    <location>
        <begin position="68"/>
        <end position="91"/>
    </location>
</feature>
<sequence>MPVRRVAALIAAVSLLALATTLVNRVLPGWAYPLSGVVVVACLLGVARWSGLRAPDLGLDRRHLGRAALVGLVGLALVGVAFAVALAVPALREAFNDGRMDATGVGALLWVALVRIPLGTVLLEEIAFRGVLPALFGAGEDWRWLPVLAASALFGLWHVLPSLALSQNAAVAGVFGGVPVWVTSAVAVVASAVAGVVLHWWRHAGRGVLAPALVHTATNSGGLAVSWWVLTAG</sequence>
<dbReference type="RefSeq" id="WP_343937089.1">
    <property type="nucleotide sequence ID" value="NZ_BAAABU010000018.1"/>
</dbReference>
<keyword evidence="1" id="KW-0472">Membrane</keyword>
<comment type="caution">
    <text evidence="3">The sequence shown here is derived from an EMBL/GenBank/DDBJ whole genome shotgun (WGS) entry which is preliminary data.</text>
</comment>
<proteinExistence type="predicted"/>
<accession>A0ABN0UHD9</accession>
<gene>
    <name evidence="3" type="ORF">GCM10010492_57780</name>
</gene>
<dbReference type="EMBL" id="BAAABU010000018">
    <property type="protein sequence ID" value="GAA0250091.1"/>
    <property type="molecule type" value="Genomic_DNA"/>
</dbReference>
<dbReference type="Proteomes" id="UP001500416">
    <property type="component" value="Unassembled WGS sequence"/>
</dbReference>
<keyword evidence="1" id="KW-0812">Transmembrane</keyword>
<keyword evidence="3" id="KW-0378">Hydrolase</keyword>
<evidence type="ECO:0000256" key="1">
    <source>
        <dbReference type="SAM" id="Phobius"/>
    </source>
</evidence>
<keyword evidence="4" id="KW-1185">Reference proteome</keyword>
<dbReference type="InterPro" id="IPR003675">
    <property type="entry name" value="Rce1/LyrA-like_dom"/>
</dbReference>
<feature type="domain" description="CAAX prenyl protease 2/Lysostaphin resistance protein A-like" evidence="2">
    <location>
        <begin position="108"/>
        <end position="220"/>
    </location>
</feature>
<dbReference type="InterPro" id="IPR015837">
    <property type="entry name" value="UCP026622_CAAX_protease"/>
</dbReference>
<organism evidence="3 4">
    <name type="scientific">Saccharothrix mutabilis subsp. mutabilis</name>
    <dbReference type="NCBI Taxonomy" id="66855"/>
    <lineage>
        <taxon>Bacteria</taxon>
        <taxon>Bacillati</taxon>
        <taxon>Actinomycetota</taxon>
        <taxon>Actinomycetes</taxon>
        <taxon>Pseudonocardiales</taxon>
        <taxon>Pseudonocardiaceae</taxon>
        <taxon>Saccharothrix</taxon>
    </lineage>
</organism>
<feature type="transmembrane region" description="Helical" evidence="1">
    <location>
        <begin position="180"/>
        <end position="201"/>
    </location>
</feature>
<dbReference type="PIRSF" id="PIRSF026622">
    <property type="entry name" value="Proteas_026622"/>
    <property type="match status" value="1"/>
</dbReference>
<evidence type="ECO:0000313" key="4">
    <source>
        <dbReference type="Proteomes" id="UP001500416"/>
    </source>
</evidence>
<dbReference type="GO" id="GO:0008237">
    <property type="term" value="F:metallopeptidase activity"/>
    <property type="evidence" value="ECO:0007669"/>
    <property type="project" value="UniProtKB-KW"/>
</dbReference>
<reference evidence="3 4" key="1">
    <citation type="journal article" date="2019" name="Int. J. Syst. Evol. Microbiol.">
        <title>The Global Catalogue of Microorganisms (GCM) 10K type strain sequencing project: providing services to taxonomists for standard genome sequencing and annotation.</title>
        <authorList>
            <consortium name="The Broad Institute Genomics Platform"/>
            <consortium name="The Broad Institute Genome Sequencing Center for Infectious Disease"/>
            <person name="Wu L."/>
            <person name="Ma J."/>
        </authorList>
    </citation>
    <scope>NUCLEOTIDE SEQUENCE [LARGE SCALE GENOMIC DNA]</scope>
    <source>
        <strain evidence="3 4">JCM 3380</strain>
    </source>
</reference>
<protein>
    <submittedName>
        <fullName evidence="3">CPBP family intramembrane metalloprotease</fullName>
    </submittedName>
</protein>